<organism evidence="2 3">
    <name type="scientific">Saccharicrinis carchari</name>
    <dbReference type="NCBI Taxonomy" id="1168039"/>
    <lineage>
        <taxon>Bacteria</taxon>
        <taxon>Pseudomonadati</taxon>
        <taxon>Bacteroidota</taxon>
        <taxon>Bacteroidia</taxon>
        <taxon>Marinilabiliales</taxon>
        <taxon>Marinilabiliaceae</taxon>
        <taxon>Saccharicrinis</taxon>
    </lineage>
</organism>
<keyword evidence="1" id="KW-1133">Transmembrane helix</keyword>
<feature type="transmembrane region" description="Helical" evidence="1">
    <location>
        <begin position="65"/>
        <end position="84"/>
    </location>
</feature>
<protein>
    <recommendedName>
        <fullName evidence="4">Transmembrane protein</fullName>
    </recommendedName>
</protein>
<proteinExistence type="predicted"/>
<dbReference type="EMBL" id="FXTB01000007">
    <property type="protein sequence ID" value="SMO77933.1"/>
    <property type="molecule type" value="Genomic_DNA"/>
</dbReference>
<accession>A0A521E1U4</accession>
<evidence type="ECO:0008006" key="4">
    <source>
        <dbReference type="Google" id="ProtNLM"/>
    </source>
</evidence>
<gene>
    <name evidence="2" type="ORF">SAMN06265379_107127</name>
</gene>
<dbReference type="AlphaFoldDB" id="A0A521E1U4"/>
<keyword evidence="1" id="KW-0472">Membrane</keyword>
<sequence length="133" mass="15302">MSSNKLNEETMKKPGKNIEQEIERILQSASSAQRVNTSPFFTTRVMGKVEQLEDIPAWLPQLQMLLRPVLVLLLIVNIVNFYIYSSAPDSIEDSYDPIELAVNDYAAWDNDFIFSEDLVKDKKNNKVKQHVNE</sequence>
<evidence type="ECO:0000313" key="3">
    <source>
        <dbReference type="Proteomes" id="UP000319040"/>
    </source>
</evidence>
<dbReference type="RefSeq" id="WP_185957554.1">
    <property type="nucleotide sequence ID" value="NZ_FXTB01000007.1"/>
</dbReference>
<keyword evidence="3" id="KW-1185">Reference proteome</keyword>
<evidence type="ECO:0000256" key="1">
    <source>
        <dbReference type="SAM" id="Phobius"/>
    </source>
</evidence>
<keyword evidence="1" id="KW-0812">Transmembrane</keyword>
<evidence type="ECO:0000313" key="2">
    <source>
        <dbReference type="EMBL" id="SMO77933.1"/>
    </source>
</evidence>
<dbReference type="Proteomes" id="UP000319040">
    <property type="component" value="Unassembled WGS sequence"/>
</dbReference>
<name>A0A521E1U4_SACCC</name>
<reference evidence="2 3" key="1">
    <citation type="submission" date="2017-05" db="EMBL/GenBank/DDBJ databases">
        <authorList>
            <person name="Varghese N."/>
            <person name="Submissions S."/>
        </authorList>
    </citation>
    <scope>NUCLEOTIDE SEQUENCE [LARGE SCALE GENOMIC DNA]</scope>
    <source>
        <strain evidence="2 3">DSM 27040</strain>
    </source>
</reference>